<dbReference type="InterPro" id="IPR020019">
    <property type="entry name" value="AcTrfase_PglD-like"/>
</dbReference>
<dbReference type="Pfam" id="PF17836">
    <property type="entry name" value="PglD_N"/>
    <property type="match status" value="1"/>
</dbReference>
<dbReference type="AlphaFoldDB" id="A0A2C6AUT8"/>
<dbReference type="CDD" id="cd03360">
    <property type="entry name" value="LbH_AT_putative"/>
    <property type="match status" value="1"/>
</dbReference>
<dbReference type="InterPro" id="IPR001451">
    <property type="entry name" value="Hexapep"/>
</dbReference>
<dbReference type="EMBL" id="NIRJ01000001">
    <property type="protein sequence ID" value="PHH96066.1"/>
    <property type="molecule type" value="Genomic_DNA"/>
</dbReference>
<proteinExistence type="predicted"/>
<dbReference type="Gene3D" id="2.160.10.10">
    <property type="entry name" value="Hexapeptide repeat proteins"/>
    <property type="match status" value="1"/>
</dbReference>
<dbReference type="NCBIfam" id="TIGR03570">
    <property type="entry name" value="NeuD_NnaD"/>
    <property type="match status" value="1"/>
</dbReference>
<dbReference type="PANTHER" id="PTHR43300:SF7">
    <property type="entry name" value="UDP-N-ACETYLBACILLOSAMINE N-ACETYLTRANSFERASE"/>
    <property type="match status" value="1"/>
</dbReference>
<feature type="domain" description="PglD N-terminal" evidence="4">
    <location>
        <begin position="4"/>
        <end position="77"/>
    </location>
</feature>
<accession>A0A2C6AUT8</accession>
<dbReference type="PROSITE" id="PS00101">
    <property type="entry name" value="HEXAPEP_TRANSFERASES"/>
    <property type="match status" value="1"/>
</dbReference>
<dbReference type="GO" id="GO:0016740">
    <property type="term" value="F:transferase activity"/>
    <property type="evidence" value="ECO:0007669"/>
    <property type="project" value="UniProtKB-KW"/>
</dbReference>
<dbReference type="Gene3D" id="3.40.50.20">
    <property type="match status" value="1"/>
</dbReference>
<dbReference type="RefSeq" id="WP_098978181.1">
    <property type="nucleotide sequence ID" value="NZ_NIRJ01000001.1"/>
</dbReference>
<evidence type="ECO:0000256" key="3">
    <source>
        <dbReference type="PIRSR" id="PIRSR620019-2"/>
    </source>
</evidence>
<evidence type="ECO:0000256" key="2">
    <source>
        <dbReference type="ARBA" id="ARBA00022737"/>
    </source>
</evidence>
<evidence type="ECO:0000313" key="5">
    <source>
        <dbReference type="EMBL" id="PHH96066.1"/>
    </source>
</evidence>
<gene>
    <name evidence="5" type="ORF">CA840_00955</name>
</gene>
<evidence type="ECO:0000256" key="1">
    <source>
        <dbReference type="ARBA" id="ARBA00022679"/>
    </source>
</evidence>
<keyword evidence="1" id="KW-0808">Transferase</keyword>
<dbReference type="Pfam" id="PF00132">
    <property type="entry name" value="Hexapep"/>
    <property type="match status" value="1"/>
</dbReference>
<dbReference type="InterPro" id="IPR041561">
    <property type="entry name" value="PglD_N"/>
</dbReference>
<dbReference type="Proteomes" id="UP000225199">
    <property type="component" value="Unassembled WGS sequence"/>
</dbReference>
<organism evidence="5 6">
    <name type="scientific">Fusobacterium nucleatum subsp. polymorphum</name>
    <name type="common">Fusobacterium polymorphum</name>
    <dbReference type="NCBI Taxonomy" id="76857"/>
    <lineage>
        <taxon>Bacteria</taxon>
        <taxon>Fusobacteriati</taxon>
        <taxon>Fusobacteriota</taxon>
        <taxon>Fusobacteriia</taxon>
        <taxon>Fusobacteriales</taxon>
        <taxon>Fusobacteriaceae</taxon>
        <taxon>Fusobacterium</taxon>
    </lineage>
</organism>
<evidence type="ECO:0000259" key="4">
    <source>
        <dbReference type="Pfam" id="PF17836"/>
    </source>
</evidence>
<sequence length="205" mass="21893">MKKKIILIGAGGYAKSVIDSLDLDEYEIVGFIDDVKKGEHLGYKILGNSLENFNSQNYYFFVCIGDNKKRTIWYNKILEKGLEIINVIDKSAIVSKNIRIGKGIFIGKLAIVNSDVTLGNNIIINTKALLEHGTSVGDNSNVSTNSAVNGDTKIGKGCFIGSSSVLNGQLTIGDGALIGSGTVVIKDVKENTTVVGVPGRVIKGE</sequence>
<feature type="binding site" evidence="3">
    <location>
        <position position="65"/>
    </location>
    <ligand>
        <name>substrate</name>
    </ligand>
</feature>
<evidence type="ECO:0000313" key="6">
    <source>
        <dbReference type="Proteomes" id="UP000225199"/>
    </source>
</evidence>
<dbReference type="SUPFAM" id="SSF51161">
    <property type="entry name" value="Trimeric LpxA-like enzymes"/>
    <property type="match status" value="1"/>
</dbReference>
<reference evidence="5 6" key="1">
    <citation type="submission" date="2017-06" db="EMBL/GenBank/DDBJ databases">
        <title>Draft genome sequence of Fusobacterium nucleatum subsp. polymorphum KCOM 1002 (=ChDC F175).</title>
        <authorList>
            <person name="Kook J.-K."/>
            <person name="Park S.-N."/>
            <person name="Lim Y.K."/>
            <person name="Roh H."/>
        </authorList>
    </citation>
    <scope>NUCLEOTIDE SEQUENCE [LARGE SCALE GENOMIC DNA]</scope>
    <source>
        <strain evidence="6">KCOM 1002 (ChDC F175)</strain>
    </source>
</reference>
<keyword evidence="2" id="KW-0677">Repeat</keyword>
<dbReference type="InterPro" id="IPR018357">
    <property type="entry name" value="Hexapep_transf_CS"/>
</dbReference>
<comment type="caution">
    <text evidence="5">The sequence shown here is derived from an EMBL/GenBank/DDBJ whole genome shotgun (WGS) entry which is preliminary data.</text>
</comment>
<dbReference type="InterPro" id="IPR011004">
    <property type="entry name" value="Trimer_LpxA-like_sf"/>
</dbReference>
<dbReference type="InterPro" id="IPR050179">
    <property type="entry name" value="Trans_hexapeptide_repeat"/>
</dbReference>
<dbReference type="PANTHER" id="PTHR43300">
    <property type="entry name" value="ACETYLTRANSFERASE"/>
    <property type="match status" value="1"/>
</dbReference>
<name>A0A2C6AUT8_FUSNP</name>
<protein>
    <submittedName>
        <fullName evidence="5">Shikimate dehydrogenase</fullName>
    </submittedName>
</protein>